<dbReference type="OrthoDB" id="10443278at2759"/>
<protein>
    <submittedName>
        <fullName evidence="1">Uncharacterized protein</fullName>
    </submittedName>
</protein>
<evidence type="ECO:0000313" key="1">
    <source>
        <dbReference type="EMBL" id="RBR14357.1"/>
    </source>
</evidence>
<reference evidence="1 2" key="1">
    <citation type="submission" date="2018-06" db="EMBL/GenBank/DDBJ databases">
        <title>Fusarium incarnatum-equiseti species complex species 28.</title>
        <authorList>
            <person name="Gardiner D.M."/>
        </authorList>
    </citation>
    <scope>NUCLEOTIDE SEQUENCE [LARGE SCALE GENOMIC DNA]</scope>
    <source>
        <strain evidence="1 2">FIESC_28</strain>
    </source>
</reference>
<comment type="caution">
    <text evidence="1">The sequence shown here is derived from an EMBL/GenBank/DDBJ whole genome shotgun (WGS) entry which is preliminary data.</text>
</comment>
<evidence type="ECO:0000313" key="2">
    <source>
        <dbReference type="Proteomes" id="UP000253153"/>
    </source>
</evidence>
<name>A0A366RB33_9HYPO</name>
<accession>A0A366RB33</accession>
<dbReference type="AlphaFoldDB" id="A0A366RB33"/>
<organism evidence="1 2">
    <name type="scientific">Fusarium coffeatum</name>
    <dbReference type="NCBI Taxonomy" id="231269"/>
    <lineage>
        <taxon>Eukaryota</taxon>
        <taxon>Fungi</taxon>
        <taxon>Dikarya</taxon>
        <taxon>Ascomycota</taxon>
        <taxon>Pezizomycotina</taxon>
        <taxon>Sordariomycetes</taxon>
        <taxon>Hypocreomycetidae</taxon>
        <taxon>Hypocreales</taxon>
        <taxon>Nectriaceae</taxon>
        <taxon>Fusarium</taxon>
        <taxon>Fusarium incarnatum-equiseti species complex</taxon>
    </lineage>
</organism>
<dbReference type="RefSeq" id="XP_031014043.1">
    <property type="nucleotide sequence ID" value="XM_031161927.1"/>
</dbReference>
<gene>
    <name evidence="1" type="ORF">FIESC28_07787</name>
</gene>
<dbReference type="Proteomes" id="UP000253153">
    <property type="component" value="Unassembled WGS sequence"/>
</dbReference>
<sequence>MPRLRLSIRQRAAIAAAMADAKGQDAKSQDAKMDSAEAHLHQQEPPLEQVDTFLEAMQIQAQIEKYRQDIAENEKMRTDTVNKVKILENDREAVDQAIRDKCHCEDILIKEDFDQVEGRGEKMNREIDNLCKTDYFLLEAIEDLRETIWLLTFRATDLSTGMADMQRRLDDLKLSMSAN</sequence>
<proteinExistence type="predicted"/>
<keyword evidence="2" id="KW-1185">Reference proteome</keyword>
<dbReference type="GeneID" id="41997223"/>
<dbReference type="EMBL" id="QKXC01000168">
    <property type="protein sequence ID" value="RBR14357.1"/>
    <property type="molecule type" value="Genomic_DNA"/>
</dbReference>